<proteinExistence type="predicted"/>
<keyword evidence="2" id="KW-0812">Transmembrane</keyword>
<accession>A0A4R0QWX5</accession>
<feature type="region of interest" description="Disordered" evidence="1">
    <location>
        <begin position="177"/>
        <end position="208"/>
    </location>
</feature>
<evidence type="ECO:0000256" key="3">
    <source>
        <dbReference type="SAM" id="SignalP"/>
    </source>
</evidence>
<dbReference type="OrthoDB" id="5180094at2"/>
<feature type="signal peptide" evidence="3">
    <location>
        <begin position="1"/>
        <end position="31"/>
    </location>
</feature>
<gene>
    <name evidence="4" type="ORF">EJ419_00875</name>
</gene>
<keyword evidence="2" id="KW-0472">Membrane</keyword>
<name>A0A4R0QWX5_9BIFI</name>
<organism evidence="4 5">
    <name type="scientific">Alloscardovia theropitheci</name>
    <dbReference type="NCBI Taxonomy" id="2496842"/>
    <lineage>
        <taxon>Bacteria</taxon>
        <taxon>Bacillati</taxon>
        <taxon>Actinomycetota</taxon>
        <taxon>Actinomycetes</taxon>
        <taxon>Bifidobacteriales</taxon>
        <taxon>Bifidobacteriaceae</taxon>
        <taxon>Alloscardovia</taxon>
    </lineage>
</organism>
<protein>
    <submittedName>
        <fullName evidence="4">LPXTG cell wall anchor domain-containing protein</fullName>
    </submittedName>
</protein>
<reference evidence="4 5" key="1">
    <citation type="submission" date="2018-12" db="EMBL/GenBank/DDBJ databases">
        <title>Alloscrdovia theropitheci sp. nov: a novel taxon from the feces of the bleeding-herat monkey (Theropithecus geleda).</title>
        <authorList>
            <person name="Modesto M."/>
        </authorList>
    </citation>
    <scope>NUCLEOTIDE SEQUENCE [LARGE SCALE GENOMIC DNA]</scope>
    <source>
        <strain evidence="4 5">GLDI4/2</strain>
    </source>
</reference>
<feature type="chain" id="PRO_5020364098" evidence="3">
    <location>
        <begin position="32"/>
        <end position="348"/>
    </location>
</feature>
<sequence length="348" mass="36139">MNKIIKSGVTALATTAMLTGMAFLMPAVAHAEDGVAPATPAVKSIECPAAPTLTATGSLPQGGEGFDWVRVAGRVFAVAKAGYAFPEGSAQCADYPAATELPKEPEQPTPAPALKEIPVPAAPQATENGTLPEPGEGYTWQYVPQTGQVYAILKPGYKFAGTDDTMVSVGMMKEIVKTQESSQDEHKSDPAQPEADKDAPKDEPVPADATEKVTLSVGEVMPGDKVEVSLSGLDSTKQYTLWLRSTPVRLVDFHAGGRDTFSATITVPANTAAGVHHVVLTERGSTQPLAQAQLVVKAAKMNAVAAKSTKKAGDKLAQTGSDVAAIAGLAMFAILGGAAVALKLRKRH</sequence>
<keyword evidence="2" id="KW-1133">Transmembrane helix</keyword>
<dbReference type="AlphaFoldDB" id="A0A4R0QWX5"/>
<dbReference type="RefSeq" id="WP_131283034.1">
    <property type="nucleotide sequence ID" value="NZ_RXLP01000002.1"/>
</dbReference>
<keyword evidence="5" id="KW-1185">Reference proteome</keyword>
<dbReference type="NCBIfam" id="TIGR01167">
    <property type="entry name" value="LPXTG_anchor"/>
    <property type="match status" value="1"/>
</dbReference>
<dbReference type="EMBL" id="RXLP01000002">
    <property type="protein sequence ID" value="TCD54977.1"/>
    <property type="molecule type" value="Genomic_DNA"/>
</dbReference>
<evidence type="ECO:0000313" key="4">
    <source>
        <dbReference type="EMBL" id="TCD54977.1"/>
    </source>
</evidence>
<feature type="compositionally biased region" description="Basic and acidic residues" evidence="1">
    <location>
        <begin position="183"/>
        <end position="204"/>
    </location>
</feature>
<evidence type="ECO:0000313" key="5">
    <source>
        <dbReference type="Proteomes" id="UP000291289"/>
    </source>
</evidence>
<evidence type="ECO:0000256" key="1">
    <source>
        <dbReference type="SAM" id="MobiDB-lite"/>
    </source>
</evidence>
<comment type="caution">
    <text evidence="4">The sequence shown here is derived from an EMBL/GenBank/DDBJ whole genome shotgun (WGS) entry which is preliminary data.</text>
</comment>
<evidence type="ECO:0000256" key="2">
    <source>
        <dbReference type="SAM" id="Phobius"/>
    </source>
</evidence>
<keyword evidence="3" id="KW-0732">Signal</keyword>
<dbReference type="Proteomes" id="UP000291289">
    <property type="component" value="Unassembled WGS sequence"/>
</dbReference>
<feature type="transmembrane region" description="Helical" evidence="2">
    <location>
        <begin position="323"/>
        <end position="342"/>
    </location>
</feature>